<dbReference type="RefSeq" id="WP_009525714.1">
    <property type="nucleotide sequence ID" value="NZ_JH414555.1"/>
</dbReference>
<dbReference type="PATRIC" id="fig|796937.3.peg.682"/>
<organism evidence="1 2">
    <name type="scientific">Peptoanaerobacter stomatis</name>
    <dbReference type="NCBI Taxonomy" id="796937"/>
    <lineage>
        <taxon>Bacteria</taxon>
        <taxon>Bacillati</taxon>
        <taxon>Bacillota</taxon>
        <taxon>Clostridia</taxon>
        <taxon>Peptostreptococcales</taxon>
        <taxon>Filifactoraceae</taxon>
        <taxon>Peptoanaerobacter</taxon>
    </lineage>
</organism>
<dbReference type="AlphaFoldDB" id="G9WZ83"/>
<sequence>MSENIVIDLKQYLIELIEHLRNENIIAHMRVDDLDSQTFNSLVILLRNSLKEEYPKTKLKRTMKSIHYANGFSDLSLKQSAFLLDEVEQYLSINKFLDHDKSVEYFNKRIISDGFEIKQESLVWVMLESLLCCKKKSK</sequence>
<reference evidence="1 2" key="1">
    <citation type="submission" date="2011-08" db="EMBL/GenBank/DDBJ databases">
        <title>The Genome Sequence of Eubacteriaceae bacterium ACC19a.</title>
        <authorList>
            <consortium name="The Broad Institute Genome Sequencing Platform"/>
            <person name="Earl A."/>
            <person name="Ward D."/>
            <person name="Feldgarden M."/>
            <person name="Gevers D."/>
            <person name="Sizova M."/>
            <person name="Hazen A."/>
            <person name="Epstein S."/>
            <person name="Young S.K."/>
            <person name="Zeng Q."/>
            <person name="Gargeya S."/>
            <person name="Fitzgerald M."/>
            <person name="Haas B."/>
            <person name="Abouelleil A."/>
            <person name="Alvarado L."/>
            <person name="Arachchi H.M."/>
            <person name="Berlin A."/>
            <person name="Brown A."/>
            <person name="Chapman S.B."/>
            <person name="Chen Z."/>
            <person name="Dunbar C."/>
            <person name="Freedman E."/>
            <person name="Gearin G."/>
            <person name="Gellesch M."/>
            <person name="Goldberg J."/>
            <person name="Griggs A."/>
            <person name="Gujja S."/>
            <person name="Heiman D."/>
            <person name="Howarth C."/>
            <person name="Larson L."/>
            <person name="Lui A."/>
            <person name="MacDonald P.J.P."/>
            <person name="Montmayeur A."/>
            <person name="Murphy C."/>
            <person name="Neiman D."/>
            <person name="Pearson M."/>
            <person name="Priest M."/>
            <person name="Roberts A."/>
            <person name="Saif S."/>
            <person name="Shea T."/>
            <person name="Shenoy N."/>
            <person name="Sisk P."/>
            <person name="Stolte C."/>
            <person name="Sykes S."/>
            <person name="Wortman J."/>
            <person name="Nusbaum C."/>
            <person name="Birren B."/>
        </authorList>
    </citation>
    <scope>NUCLEOTIDE SEQUENCE [LARGE SCALE GENOMIC DNA]</scope>
    <source>
        <strain evidence="1 2">ACC19a</strain>
    </source>
</reference>
<dbReference type="HOGENOM" id="CLU_1853320_0_0_9"/>
<dbReference type="Proteomes" id="UP000006437">
    <property type="component" value="Unassembled WGS sequence"/>
</dbReference>
<proteinExistence type="predicted"/>
<evidence type="ECO:0000313" key="1">
    <source>
        <dbReference type="EMBL" id="EHL16059.1"/>
    </source>
</evidence>
<name>G9WZ83_9FIRM</name>
<comment type="caution">
    <text evidence="1">The sequence shown here is derived from an EMBL/GenBank/DDBJ whole genome shotgun (WGS) entry which is preliminary data.</text>
</comment>
<evidence type="ECO:0000313" key="2">
    <source>
        <dbReference type="Proteomes" id="UP000006437"/>
    </source>
</evidence>
<protein>
    <submittedName>
        <fullName evidence="1">Uncharacterized protein</fullName>
    </submittedName>
</protein>
<dbReference type="BioCyc" id="EBAC796937-HMP:GMGH-1489-MONOMER"/>
<gene>
    <name evidence="1" type="ORF">HMPREF9629_01484</name>
</gene>
<dbReference type="EMBL" id="AFZE01000006">
    <property type="protein sequence ID" value="EHL16059.1"/>
    <property type="molecule type" value="Genomic_DNA"/>
</dbReference>
<accession>G9WZ83</accession>